<feature type="region of interest" description="Disordered" evidence="7">
    <location>
        <begin position="1"/>
        <end position="35"/>
    </location>
</feature>
<dbReference type="Proteomes" id="UP000218231">
    <property type="component" value="Unassembled WGS sequence"/>
</dbReference>
<evidence type="ECO:0000256" key="6">
    <source>
        <dbReference type="ARBA" id="ARBA00023136"/>
    </source>
</evidence>
<feature type="transmembrane region" description="Helical" evidence="8">
    <location>
        <begin position="116"/>
        <end position="138"/>
    </location>
</feature>
<keyword evidence="4 8" id="KW-0812">Transmembrane</keyword>
<comment type="subcellular location">
    <subcellularLocation>
        <location evidence="1">Membrane</location>
        <topology evidence="1">Multi-pass membrane protein</topology>
    </subcellularLocation>
</comment>
<gene>
    <name evidence="9" type="ORF">WR25_18458</name>
</gene>
<keyword evidence="5 8" id="KW-1133">Transmembrane helix</keyword>
<dbReference type="GO" id="GO:0005337">
    <property type="term" value="F:nucleoside transmembrane transporter activity"/>
    <property type="evidence" value="ECO:0007669"/>
    <property type="project" value="InterPro"/>
</dbReference>
<organism evidence="9 10">
    <name type="scientific">Diploscapter pachys</name>
    <dbReference type="NCBI Taxonomy" id="2018661"/>
    <lineage>
        <taxon>Eukaryota</taxon>
        <taxon>Metazoa</taxon>
        <taxon>Ecdysozoa</taxon>
        <taxon>Nematoda</taxon>
        <taxon>Chromadorea</taxon>
        <taxon>Rhabditida</taxon>
        <taxon>Rhabditina</taxon>
        <taxon>Rhabditomorpha</taxon>
        <taxon>Rhabditoidea</taxon>
        <taxon>Rhabditidae</taxon>
        <taxon>Diploscapter</taxon>
    </lineage>
</organism>
<dbReference type="InterPro" id="IPR002259">
    <property type="entry name" value="Eqnu_transpt"/>
</dbReference>
<protein>
    <submittedName>
        <fullName evidence="9">Uncharacterized protein</fullName>
    </submittedName>
</protein>
<evidence type="ECO:0000256" key="3">
    <source>
        <dbReference type="ARBA" id="ARBA00022448"/>
    </source>
</evidence>
<dbReference type="AlphaFoldDB" id="A0A2A2LLI2"/>
<comment type="similarity">
    <text evidence="2">Belongs to the SLC29A/ENT transporter (TC 2.A.57) family.</text>
</comment>
<feature type="compositionally biased region" description="Low complexity" evidence="7">
    <location>
        <begin position="549"/>
        <end position="572"/>
    </location>
</feature>
<evidence type="ECO:0000313" key="9">
    <source>
        <dbReference type="EMBL" id="PAV87009.1"/>
    </source>
</evidence>
<feature type="transmembrane region" description="Helical" evidence="8">
    <location>
        <begin position="415"/>
        <end position="438"/>
    </location>
</feature>
<reference evidence="9 10" key="1">
    <citation type="journal article" date="2017" name="Curr. Biol.">
        <title>Genome architecture and evolution of a unichromosomal asexual nematode.</title>
        <authorList>
            <person name="Fradin H."/>
            <person name="Zegar C."/>
            <person name="Gutwein M."/>
            <person name="Lucas J."/>
            <person name="Kovtun M."/>
            <person name="Corcoran D."/>
            <person name="Baugh L.R."/>
            <person name="Kiontke K."/>
            <person name="Gunsalus K."/>
            <person name="Fitch D.H."/>
            <person name="Piano F."/>
        </authorList>
    </citation>
    <scope>NUCLEOTIDE SEQUENCE [LARGE SCALE GENOMIC DNA]</scope>
    <source>
        <strain evidence="9">PF1309</strain>
    </source>
</reference>
<feature type="transmembrane region" description="Helical" evidence="8">
    <location>
        <begin position="150"/>
        <end position="171"/>
    </location>
</feature>
<evidence type="ECO:0000256" key="2">
    <source>
        <dbReference type="ARBA" id="ARBA00007965"/>
    </source>
</evidence>
<dbReference type="PANTHER" id="PTHR10332:SF36">
    <property type="entry name" value="EQUILIBRATIVE NUCLEOSIDE TRANSPORTER 1"/>
    <property type="match status" value="1"/>
</dbReference>
<feature type="transmembrane region" description="Helical" evidence="8">
    <location>
        <begin position="304"/>
        <end position="326"/>
    </location>
</feature>
<keyword evidence="3" id="KW-0813">Transport</keyword>
<evidence type="ECO:0000256" key="5">
    <source>
        <dbReference type="ARBA" id="ARBA00022989"/>
    </source>
</evidence>
<dbReference type="EMBL" id="LIAE01006611">
    <property type="protein sequence ID" value="PAV87009.1"/>
    <property type="molecule type" value="Genomic_DNA"/>
</dbReference>
<evidence type="ECO:0000313" key="10">
    <source>
        <dbReference type="Proteomes" id="UP000218231"/>
    </source>
</evidence>
<dbReference type="Pfam" id="PF01733">
    <property type="entry name" value="Nucleoside_tran"/>
    <property type="match status" value="1"/>
</dbReference>
<name>A0A2A2LLI2_9BILA</name>
<feature type="transmembrane region" description="Helical" evidence="8">
    <location>
        <begin position="450"/>
        <end position="473"/>
    </location>
</feature>
<dbReference type="GO" id="GO:0005886">
    <property type="term" value="C:plasma membrane"/>
    <property type="evidence" value="ECO:0007669"/>
    <property type="project" value="TreeGrafter"/>
</dbReference>
<feature type="transmembrane region" description="Helical" evidence="8">
    <location>
        <begin position="377"/>
        <end position="395"/>
    </location>
</feature>
<evidence type="ECO:0000256" key="7">
    <source>
        <dbReference type="SAM" id="MobiDB-lite"/>
    </source>
</evidence>
<comment type="caution">
    <text evidence="9">The sequence shown here is derived from an EMBL/GenBank/DDBJ whole genome shotgun (WGS) entry which is preliminary data.</text>
</comment>
<evidence type="ECO:0000256" key="4">
    <source>
        <dbReference type="ARBA" id="ARBA00022692"/>
    </source>
</evidence>
<feature type="transmembrane region" description="Helical" evidence="8">
    <location>
        <begin position="233"/>
        <end position="256"/>
    </location>
</feature>
<evidence type="ECO:0000256" key="8">
    <source>
        <dbReference type="SAM" id="Phobius"/>
    </source>
</evidence>
<proteinExistence type="inferred from homology"/>
<feature type="transmembrane region" description="Helical" evidence="8">
    <location>
        <begin position="205"/>
        <end position="227"/>
    </location>
</feature>
<feature type="transmembrane region" description="Helical" evidence="8">
    <location>
        <begin position="346"/>
        <end position="370"/>
    </location>
</feature>
<dbReference type="OrthoDB" id="1856718at2759"/>
<feature type="transmembrane region" description="Helical" evidence="8">
    <location>
        <begin position="69"/>
        <end position="96"/>
    </location>
</feature>
<keyword evidence="10" id="KW-1185">Reference proteome</keyword>
<dbReference type="STRING" id="2018661.A0A2A2LLI2"/>
<feature type="transmembrane region" description="Helical" evidence="8">
    <location>
        <begin position="177"/>
        <end position="193"/>
    </location>
</feature>
<sequence length="791" mass="86073">MGNGKNGMSWDDCEDEVMRPGSSSPCHVEKPPSSCSHSVCSSDLASHSDLVDKEIEDDGPPAPNDTLRFVYLVVLLNGIGTLLPWNMFITIAPQYYVKYWFTENGTSTHYANSFMASLGITSQVPNFIVSLLNIFNIIRLTFRGPLMYRIMAPLLFNCFLVCIILAFAIFVQPSPGALNWFYIVNLIIIMAMNGSNGLYQYTNALVVGSNICGTFTALLSIMATLAFENSPQTVAIIYFSISLAVLAMCFISLILVRANPFYTHYVEKGNRIREMRSVGQPELSLSESIKQFLKGFLEAIRHSYLQLLSVWLVFFVTLSCFPTILVGFNPTDHNGNWSSVIKNPDIFYGVEVFLNFNFFAALGSTAASYIQFPGPSLLIIPCLIRIIFIPFFAFSNYIPTGCTTRALPVLYKNEWIFFFGNTIMAFTSGYFSSLGMMYAPRVVPPRLSKFTGQASALALVGGMLISIYTTTIMNMKRHMLRVLCASVLLVASSLQAPVGPDWDNMQYSGSVTVKYDGHQIWDWANLGGEVNNDQMLEALKKAISKAAPGAASSGSATNQPQIQPNQPTIGPIEGSTLAPLIPSQTATEFTSTATDISTVQSTVASETSSANVADLQTATPSVAIQPTESSPVFPSESTLAPFNAQTVEALPARRKRQTLETSTSAAIAVDPTTSDLIQNFNSSPAISETTTIVPTGMPNTQPVAFSSSPATMATMEQISTVNGDITGTTPAPFFESTGTTPELIGPEGIRPQQDATQQPWGTDEQFWARKDLVNYFIAVDMATPAVAEPLP</sequence>
<accession>A0A2A2LLI2</accession>
<keyword evidence="6 8" id="KW-0472">Membrane</keyword>
<evidence type="ECO:0000256" key="1">
    <source>
        <dbReference type="ARBA" id="ARBA00004141"/>
    </source>
</evidence>
<dbReference type="PANTHER" id="PTHR10332">
    <property type="entry name" value="EQUILIBRATIVE NUCLEOSIDE TRANSPORTER"/>
    <property type="match status" value="1"/>
</dbReference>
<feature type="region of interest" description="Disordered" evidence="7">
    <location>
        <begin position="549"/>
        <end position="577"/>
    </location>
</feature>